<evidence type="ECO:0000313" key="2">
    <source>
        <dbReference type="EMBL" id="MBB5756001.1"/>
    </source>
</evidence>
<dbReference type="Proteomes" id="UP000583454">
    <property type="component" value="Unassembled WGS sequence"/>
</dbReference>
<feature type="compositionally biased region" description="Basic and acidic residues" evidence="1">
    <location>
        <begin position="1"/>
        <end position="12"/>
    </location>
</feature>
<dbReference type="RefSeq" id="WP_183564930.1">
    <property type="nucleotide sequence ID" value="NZ_JACHOP010000002.1"/>
</dbReference>
<evidence type="ECO:0000313" key="3">
    <source>
        <dbReference type="Proteomes" id="UP000583454"/>
    </source>
</evidence>
<protein>
    <submittedName>
        <fullName evidence="2">Uncharacterized protein</fullName>
    </submittedName>
</protein>
<reference evidence="2 3" key="1">
    <citation type="submission" date="2020-08" db="EMBL/GenBank/DDBJ databases">
        <title>Genomic Encyclopedia of Type Strains, Phase IV (KMG-IV): sequencing the most valuable type-strain genomes for metagenomic binning, comparative biology and taxonomic classification.</title>
        <authorList>
            <person name="Goeker M."/>
        </authorList>
    </citation>
    <scope>NUCLEOTIDE SEQUENCE [LARGE SCALE GENOMIC DNA]</scope>
    <source>
        <strain evidence="2 3">DSM 2163</strain>
    </source>
</reference>
<sequence>MSRRSEPQHEPAAEPPPSPKPRKKPAPTAKRLRARFLSHVERQIDRFDAALDAEVTPTGFDSAKVLRDLRGLKTLLDELRMEEATGHGAGGPLLDLVAIRADIARRYAAFEAAEPDDDVPGHFATDVSEGA</sequence>
<dbReference type="AlphaFoldDB" id="A0A840ZG51"/>
<feature type="region of interest" description="Disordered" evidence="1">
    <location>
        <begin position="1"/>
        <end position="29"/>
    </location>
</feature>
<comment type="caution">
    <text evidence="2">The sequence shown here is derived from an EMBL/GenBank/DDBJ whole genome shotgun (WGS) entry which is preliminary data.</text>
</comment>
<keyword evidence="3" id="KW-1185">Reference proteome</keyword>
<feature type="compositionally biased region" description="Basic residues" evidence="1">
    <location>
        <begin position="20"/>
        <end position="29"/>
    </location>
</feature>
<evidence type="ECO:0000256" key="1">
    <source>
        <dbReference type="SAM" id="MobiDB-lite"/>
    </source>
</evidence>
<dbReference type="EMBL" id="JACHOP010000002">
    <property type="protein sequence ID" value="MBB5756001.1"/>
    <property type="molecule type" value="Genomic_DNA"/>
</dbReference>
<name>A0A840ZG51_9HYPH</name>
<gene>
    <name evidence="2" type="ORF">HNR00_000697</name>
</gene>
<organism evidence="2 3">
    <name type="scientific">Methylorubrum rhodinum</name>
    <dbReference type="NCBI Taxonomy" id="29428"/>
    <lineage>
        <taxon>Bacteria</taxon>
        <taxon>Pseudomonadati</taxon>
        <taxon>Pseudomonadota</taxon>
        <taxon>Alphaproteobacteria</taxon>
        <taxon>Hyphomicrobiales</taxon>
        <taxon>Methylobacteriaceae</taxon>
        <taxon>Methylorubrum</taxon>
    </lineage>
</organism>
<accession>A0A840ZG51</accession>
<proteinExistence type="predicted"/>